<feature type="domain" description="ABC3 transporter permease C-terminal" evidence="6">
    <location>
        <begin position="279"/>
        <end position="404"/>
    </location>
</feature>
<dbReference type="AlphaFoldDB" id="A0A120A176"/>
<dbReference type="RefSeq" id="WP_007209973.1">
    <property type="nucleotide sequence ID" value="NZ_CABMLT010000022.1"/>
</dbReference>
<dbReference type="EMBL" id="VVYV01000018">
    <property type="protein sequence ID" value="KAA5418122.1"/>
    <property type="molecule type" value="Genomic_DNA"/>
</dbReference>
<evidence type="ECO:0000259" key="7">
    <source>
        <dbReference type="Pfam" id="PF12704"/>
    </source>
</evidence>
<evidence type="ECO:0000256" key="5">
    <source>
        <dbReference type="ARBA" id="ARBA00023136"/>
    </source>
</evidence>
<dbReference type="PANTHER" id="PTHR30572">
    <property type="entry name" value="MEMBRANE COMPONENT OF TRANSPORTER-RELATED"/>
    <property type="match status" value="1"/>
</dbReference>
<dbReference type="InterPro" id="IPR050250">
    <property type="entry name" value="Macrolide_Exporter_MacB"/>
</dbReference>
<evidence type="ECO:0000256" key="3">
    <source>
        <dbReference type="ARBA" id="ARBA00022692"/>
    </source>
</evidence>
<evidence type="ECO:0000313" key="8">
    <source>
        <dbReference type="EMBL" id="KAA5418122.1"/>
    </source>
</evidence>
<name>A0A120A176_9BACE</name>
<evidence type="ECO:0000313" key="9">
    <source>
        <dbReference type="Proteomes" id="UP000448877"/>
    </source>
</evidence>
<proteinExistence type="predicted"/>
<sequence length="412" mass="46388">MKIRQSFTLLRQNPFFSVVSIIGTAVSIAFAMVVYMVYDIQTANIRPESHRDRMVYSSYGYSYRKADHSNANTGMSYQAASRVFGDLPGAELVTYTSYVFMEYCGASPEKGNRYQKRHVDLNFWRLYDIRFVAGRPFDQQEFDACSDVVVIAERLAREAFGSAEEAIGKSYFVGFRPKRVVGVTEDVSSLFTFAYGEVWVPYYTKDPAWGSEGLRGGFEAMVLCKPDVSLDEMKQQIESSLDRLNASLTEYELALPDLSTYAERQFFRDDFLNPMATCIFLGLILLIVPAINVSGLISSQMSRRLSELAVRKAYGASRLTLMSQLLIENLLMAFIGALLGFLLSCLLLWLGKDWMLAGGYTSGNFEVSIWLFLRPAVFLMVLGVCLLFNLLSVFIPAWNATRRPIAEVISGE</sequence>
<evidence type="ECO:0000256" key="4">
    <source>
        <dbReference type="ARBA" id="ARBA00022989"/>
    </source>
</evidence>
<keyword evidence="5" id="KW-0472">Membrane</keyword>
<gene>
    <name evidence="8" type="ORF">F2Y81_11780</name>
</gene>
<keyword evidence="4" id="KW-1133">Transmembrane helix</keyword>
<protein>
    <submittedName>
        <fullName evidence="8">FtsX-like permease family protein</fullName>
    </submittedName>
</protein>
<dbReference type="Pfam" id="PF12704">
    <property type="entry name" value="MacB_PCD"/>
    <property type="match status" value="1"/>
</dbReference>
<dbReference type="PANTHER" id="PTHR30572:SF18">
    <property type="entry name" value="ABC-TYPE MACROLIDE FAMILY EXPORT SYSTEM PERMEASE COMPONENT 2"/>
    <property type="match status" value="1"/>
</dbReference>
<evidence type="ECO:0000256" key="2">
    <source>
        <dbReference type="ARBA" id="ARBA00022475"/>
    </source>
</evidence>
<feature type="domain" description="MacB-like periplasmic core" evidence="7">
    <location>
        <begin position="17"/>
        <end position="239"/>
    </location>
</feature>
<evidence type="ECO:0000259" key="6">
    <source>
        <dbReference type="Pfam" id="PF02687"/>
    </source>
</evidence>
<comment type="subcellular location">
    <subcellularLocation>
        <location evidence="1">Cell membrane</location>
        <topology evidence="1">Multi-pass membrane protein</topology>
    </subcellularLocation>
</comment>
<organism evidence="8 9">
    <name type="scientific">Bacteroides cellulosilyticus</name>
    <dbReference type="NCBI Taxonomy" id="246787"/>
    <lineage>
        <taxon>Bacteria</taxon>
        <taxon>Pseudomonadati</taxon>
        <taxon>Bacteroidota</taxon>
        <taxon>Bacteroidia</taxon>
        <taxon>Bacteroidales</taxon>
        <taxon>Bacteroidaceae</taxon>
        <taxon>Bacteroides</taxon>
    </lineage>
</organism>
<accession>A0A120A176</accession>
<dbReference type="GO" id="GO:0005886">
    <property type="term" value="C:plasma membrane"/>
    <property type="evidence" value="ECO:0007669"/>
    <property type="project" value="UniProtKB-SubCell"/>
</dbReference>
<dbReference type="GeneID" id="66308859"/>
<evidence type="ECO:0000256" key="1">
    <source>
        <dbReference type="ARBA" id="ARBA00004651"/>
    </source>
</evidence>
<dbReference type="InterPro" id="IPR003838">
    <property type="entry name" value="ABC3_permease_C"/>
</dbReference>
<reference evidence="8 9" key="1">
    <citation type="journal article" date="2019" name="Nat. Med.">
        <title>A library of human gut bacterial isolates paired with longitudinal multiomics data enables mechanistic microbiome research.</title>
        <authorList>
            <person name="Poyet M."/>
            <person name="Groussin M."/>
            <person name="Gibbons S.M."/>
            <person name="Avila-Pacheco J."/>
            <person name="Jiang X."/>
            <person name="Kearney S.M."/>
            <person name="Perrotta A.R."/>
            <person name="Berdy B."/>
            <person name="Zhao S."/>
            <person name="Lieberman T.D."/>
            <person name="Swanson P.K."/>
            <person name="Smith M."/>
            <person name="Roesemann S."/>
            <person name="Alexander J.E."/>
            <person name="Rich S.A."/>
            <person name="Livny J."/>
            <person name="Vlamakis H."/>
            <person name="Clish C."/>
            <person name="Bullock K."/>
            <person name="Deik A."/>
            <person name="Scott J."/>
            <person name="Pierce K.A."/>
            <person name="Xavier R.J."/>
            <person name="Alm E.J."/>
        </authorList>
    </citation>
    <scope>NUCLEOTIDE SEQUENCE [LARGE SCALE GENOMIC DNA]</scope>
    <source>
        <strain evidence="8 9">BIOML-A6</strain>
    </source>
</reference>
<keyword evidence="2" id="KW-1003">Cell membrane</keyword>
<dbReference type="InterPro" id="IPR025857">
    <property type="entry name" value="MacB_PCD"/>
</dbReference>
<dbReference type="Pfam" id="PF02687">
    <property type="entry name" value="FtsX"/>
    <property type="match status" value="1"/>
</dbReference>
<dbReference type="Proteomes" id="UP000448877">
    <property type="component" value="Unassembled WGS sequence"/>
</dbReference>
<keyword evidence="3" id="KW-0812">Transmembrane</keyword>
<dbReference type="GO" id="GO:0022857">
    <property type="term" value="F:transmembrane transporter activity"/>
    <property type="evidence" value="ECO:0007669"/>
    <property type="project" value="TreeGrafter"/>
</dbReference>
<comment type="caution">
    <text evidence="8">The sequence shown here is derived from an EMBL/GenBank/DDBJ whole genome shotgun (WGS) entry which is preliminary data.</text>
</comment>